<gene>
    <name evidence="1" type="ORF">SEA_BIGSWOLE_53</name>
</gene>
<protein>
    <submittedName>
        <fullName evidence="1">Uncharacterized protein</fullName>
    </submittedName>
</protein>
<reference evidence="1 2" key="1">
    <citation type="submission" date="2017-09" db="EMBL/GenBank/DDBJ databases">
        <authorList>
            <person name="Abdullah M."/>
            <person name="Cabreras A."/>
            <person name="Frueh W."/>
            <person name="Le H."/>
            <person name="Lezo S."/>
            <person name="Mvoula E."/>
            <person name="Quinn R."/>
            <person name="Sadana R."/>
            <person name="Saha S."/>
            <person name="Klyczek K."/>
            <person name="Garlena R.A."/>
            <person name="Russell D.A."/>
            <person name="Pope W.H."/>
            <person name="Jacobs-Sera D."/>
            <person name="Hendrix R.W."/>
            <person name="Hatfull G.F."/>
        </authorList>
    </citation>
    <scope>NUCLEOTIDE SEQUENCE [LARGE SCALE GENOMIC DNA]</scope>
</reference>
<accession>A0A2D1G7E1</accession>
<dbReference type="Proteomes" id="UP000230528">
    <property type="component" value="Genome"/>
</dbReference>
<evidence type="ECO:0000313" key="1">
    <source>
        <dbReference type="EMBL" id="ATN87729.1"/>
    </source>
</evidence>
<dbReference type="EMBL" id="MF919495">
    <property type="protein sequence ID" value="ATN87729.1"/>
    <property type="molecule type" value="Genomic_DNA"/>
</dbReference>
<sequence length="84" mass="9928">MSDHQRTLRTVAEANGWTRRVESPWSWWSESYVRETGGQSERIHLRWRQGRLTDVAAYNHIGVIVVPKRAKVREVRELLESARE</sequence>
<proteinExistence type="predicted"/>
<keyword evidence="2" id="KW-1185">Reference proteome</keyword>
<name>A0A2D1G7E1_9CAUD</name>
<organism evidence="1 2">
    <name type="scientific">Mycobacterium phage Bigswole</name>
    <dbReference type="NCBI Taxonomy" id="2041521"/>
    <lineage>
        <taxon>Viruses</taxon>
        <taxon>Duplodnaviria</taxon>
        <taxon>Heunggongvirae</taxon>
        <taxon>Uroviricota</taxon>
        <taxon>Caudoviricetes</taxon>
        <taxon>Ceeclamvirinae</taxon>
        <taxon>Bixzunavirus</taxon>
        <taxon>Bixzunavirus bigswole</taxon>
    </lineage>
</organism>
<evidence type="ECO:0000313" key="2">
    <source>
        <dbReference type="Proteomes" id="UP000230528"/>
    </source>
</evidence>